<evidence type="ECO:0000313" key="1">
    <source>
        <dbReference type="EMBL" id="PSJ99219.1"/>
    </source>
</evidence>
<protein>
    <submittedName>
        <fullName evidence="1">Uncharacterized protein</fullName>
    </submittedName>
</protein>
<reference evidence="1 2" key="1">
    <citation type="submission" date="2018-03" db="EMBL/GenBank/DDBJ databases">
        <title>Brevisbacillus phylogenomics.</title>
        <authorList>
            <person name="Dunlap C."/>
        </authorList>
    </citation>
    <scope>NUCLEOTIDE SEQUENCE [LARGE SCALE GENOMIC DNA]</scope>
    <source>
        <strain evidence="1 2">NRRL NRS-1210</strain>
    </source>
</reference>
<evidence type="ECO:0000313" key="2">
    <source>
        <dbReference type="Proteomes" id="UP000240419"/>
    </source>
</evidence>
<name>A0A2P7VJ35_9BACL</name>
<proteinExistence type="predicted"/>
<dbReference type="Proteomes" id="UP000240419">
    <property type="component" value="Unassembled WGS sequence"/>
</dbReference>
<sequence length="65" mass="7407">MVGAKPCHMFSSRLYPLFVRAVSFQTCDRTSVQLLSSAWFTPFMMVNSGRAFITPFFQDDLSKCC</sequence>
<gene>
    <name evidence="1" type="ORF">C7R93_04985</name>
</gene>
<comment type="caution">
    <text evidence="1">The sequence shown here is derived from an EMBL/GenBank/DDBJ whole genome shotgun (WGS) entry which is preliminary data.</text>
</comment>
<dbReference type="AlphaFoldDB" id="A0A2P7VJ35"/>
<dbReference type="EMBL" id="PXZM01000004">
    <property type="protein sequence ID" value="PSJ99219.1"/>
    <property type="molecule type" value="Genomic_DNA"/>
</dbReference>
<accession>A0A2P7VJ35</accession>
<keyword evidence="2" id="KW-1185">Reference proteome</keyword>
<organism evidence="1 2">
    <name type="scientific">Brevibacillus fortis</name>
    <dbReference type="NCBI Taxonomy" id="2126352"/>
    <lineage>
        <taxon>Bacteria</taxon>
        <taxon>Bacillati</taxon>
        <taxon>Bacillota</taxon>
        <taxon>Bacilli</taxon>
        <taxon>Bacillales</taxon>
        <taxon>Paenibacillaceae</taxon>
        <taxon>Brevibacillus</taxon>
    </lineage>
</organism>